<dbReference type="InterPro" id="IPR002938">
    <property type="entry name" value="FAD-bd"/>
</dbReference>
<dbReference type="PRINTS" id="PR00420">
    <property type="entry name" value="RNGMNOXGNASE"/>
</dbReference>
<keyword evidence="4 6" id="KW-0503">Monooxygenase</keyword>
<gene>
    <name evidence="6" type="ORF">Athai_10340</name>
</gene>
<dbReference type="InterPro" id="IPR036188">
    <property type="entry name" value="FAD/NAD-bd_sf"/>
</dbReference>
<sequence>MHTVIVGAGLAGPLLAQGLRRAGHDVVVHERDEPDRPDQGYRIAIAPEGDLALRACLPPDAYQRVLDTAGKRGSGWRVLDPQLRVVQETLVPPSPDEERDGRHLTVDRQTLRRILLDGLEVRYRAPFERYELLAGGRVRAHFGDGTNVETDLLVGADGTHSRVRPQLLPDAEIVELGQTEIFGKTPLTDRARELAPAVALDGFCVVTGPDGRFMPLAAHEFRTGGDDYLMWVVAGPSELFPADLSTMDKLDRRAHAARLVADWHPHLAALVRLGDPATVGSTTIRTAKPVPHWRTVPVTLLGDAAHTMVPQGTSAAVALRDAGLLCRRLTERGDRSLLDAVESYETEMLDYGFAEVDRSLRSASA</sequence>
<dbReference type="AlphaFoldDB" id="A0A7R7HVF6"/>
<dbReference type="SUPFAM" id="SSF51905">
    <property type="entry name" value="FAD/NAD(P)-binding domain"/>
    <property type="match status" value="1"/>
</dbReference>
<evidence type="ECO:0000256" key="1">
    <source>
        <dbReference type="ARBA" id="ARBA00022630"/>
    </source>
</evidence>
<evidence type="ECO:0000259" key="5">
    <source>
        <dbReference type="Pfam" id="PF01494"/>
    </source>
</evidence>
<evidence type="ECO:0000256" key="3">
    <source>
        <dbReference type="ARBA" id="ARBA00023002"/>
    </source>
</evidence>
<dbReference type="GO" id="GO:0004497">
    <property type="term" value="F:monooxygenase activity"/>
    <property type="evidence" value="ECO:0007669"/>
    <property type="project" value="UniProtKB-KW"/>
</dbReference>
<keyword evidence="1" id="KW-0285">Flavoprotein</keyword>
<dbReference type="PANTHER" id="PTHR47178:SF5">
    <property type="entry name" value="FAD-BINDING DOMAIN-CONTAINING PROTEIN"/>
    <property type="match status" value="1"/>
</dbReference>
<name>A0A7R7HVF6_9ACTN</name>
<evidence type="ECO:0000313" key="7">
    <source>
        <dbReference type="Proteomes" id="UP000611640"/>
    </source>
</evidence>
<keyword evidence="7" id="KW-1185">Reference proteome</keyword>
<reference evidence="6 7" key="1">
    <citation type="submission" date="2020-08" db="EMBL/GenBank/DDBJ databases">
        <title>Whole genome shotgun sequence of Actinocatenispora thailandica NBRC 105041.</title>
        <authorList>
            <person name="Komaki H."/>
            <person name="Tamura T."/>
        </authorList>
    </citation>
    <scope>NUCLEOTIDE SEQUENCE [LARGE SCALE GENOMIC DNA]</scope>
    <source>
        <strain evidence="6 7">NBRC 105041</strain>
    </source>
</reference>
<dbReference type="PANTHER" id="PTHR47178">
    <property type="entry name" value="MONOOXYGENASE, FAD-BINDING"/>
    <property type="match status" value="1"/>
</dbReference>
<dbReference type="GO" id="GO:0071949">
    <property type="term" value="F:FAD binding"/>
    <property type="evidence" value="ECO:0007669"/>
    <property type="project" value="InterPro"/>
</dbReference>
<keyword evidence="2" id="KW-0274">FAD</keyword>
<dbReference type="Pfam" id="PF01494">
    <property type="entry name" value="FAD_binding_3"/>
    <property type="match status" value="1"/>
</dbReference>
<dbReference type="KEGG" id="atl:Athai_10340"/>
<organism evidence="6 7">
    <name type="scientific">Actinocatenispora thailandica</name>
    <dbReference type="NCBI Taxonomy" id="227318"/>
    <lineage>
        <taxon>Bacteria</taxon>
        <taxon>Bacillati</taxon>
        <taxon>Actinomycetota</taxon>
        <taxon>Actinomycetes</taxon>
        <taxon>Micromonosporales</taxon>
        <taxon>Micromonosporaceae</taxon>
        <taxon>Actinocatenispora</taxon>
    </lineage>
</organism>
<dbReference type="EMBL" id="AP023355">
    <property type="protein sequence ID" value="BCJ33531.1"/>
    <property type="molecule type" value="Genomic_DNA"/>
</dbReference>
<protein>
    <submittedName>
        <fullName evidence="6">Monooxygenase</fullName>
    </submittedName>
</protein>
<accession>A0A7R7HVF6</accession>
<proteinExistence type="predicted"/>
<dbReference type="RefSeq" id="WP_203960403.1">
    <property type="nucleotide sequence ID" value="NZ_AP023355.1"/>
</dbReference>
<evidence type="ECO:0000256" key="4">
    <source>
        <dbReference type="ARBA" id="ARBA00023033"/>
    </source>
</evidence>
<evidence type="ECO:0000313" key="6">
    <source>
        <dbReference type="EMBL" id="BCJ33531.1"/>
    </source>
</evidence>
<dbReference type="Proteomes" id="UP000611640">
    <property type="component" value="Chromosome"/>
</dbReference>
<keyword evidence="3" id="KW-0560">Oxidoreductase</keyword>
<dbReference type="Gene3D" id="3.50.50.60">
    <property type="entry name" value="FAD/NAD(P)-binding domain"/>
    <property type="match status" value="1"/>
</dbReference>
<evidence type="ECO:0000256" key="2">
    <source>
        <dbReference type="ARBA" id="ARBA00022827"/>
    </source>
</evidence>
<feature type="domain" description="FAD-binding" evidence="5">
    <location>
        <begin position="143"/>
        <end position="351"/>
    </location>
</feature>